<keyword evidence="3" id="KW-1185">Reference proteome</keyword>
<feature type="region of interest" description="Disordered" evidence="1">
    <location>
        <begin position="1"/>
        <end position="37"/>
    </location>
</feature>
<sequence>MTSGQQFVNMPPSSQAPVAPDTTTPFTIEDYSKGGSGENGAVINILGNAGDNWAIITIASTTSTDSNQGGKLQVTLWVRKHQLARVSPTLPDDP</sequence>
<feature type="compositionally biased region" description="Polar residues" evidence="1">
    <location>
        <begin position="1"/>
        <end position="26"/>
    </location>
</feature>
<name>A0A3P7LW05_DIBLA</name>
<protein>
    <submittedName>
        <fullName evidence="2">Uncharacterized protein</fullName>
    </submittedName>
</protein>
<dbReference type="AlphaFoldDB" id="A0A3P7LW05"/>
<organism evidence="2 3">
    <name type="scientific">Dibothriocephalus latus</name>
    <name type="common">Fish tapeworm</name>
    <name type="synonym">Diphyllobothrium latum</name>
    <dbReference type="NCBI Taxonomy" id="60516"/>
    <lineage>
        <taxon>Eukaryota</taxon>
        <taxon>Metazoa</taxon>
        <taxon>Spiralia</taxon>
        <taxon>Lophotrochozoa</taxon>
        <taxon>Platyhelminthes</taxon>
        <taxon>Cestoda</taxon>
        <taxon>Eucestoda</taxon>
        <taxon>Diphyllobothriidea</taxon>
        <taxon>Diphyllobothriidae</taxon>
        <taxon>Dibothriocephalus</taxon>
    </lineage>
</organism>
<gene>
    <name evidence="2" type="ORF">DILT_LOCUS11618</name>
</gene>
<dbReference type="EMBL" id="UYRU01063636">
    <property type="protein sequence ID" value="VDN15787.1"/>
    <property type="molecule type" value="Genomic_DNA"/>
</dbReference>
<proteinExistence type="predicted"/>
<evidence type="ECO:0000256" key="1">
    <source>
        <dbReference type="SAM" id="MobiDB-lite"/>
    </source>
</evidence>
<dbReference type="Proteomes" id="UP000281553">
    <property type="component" value="Unassembled WGS sequence"/>
</dbReference>
<accession>A0A3P7LW05</accession>
<evidence type="ECO:0000313" key="2">
    <source>
        <dbReference type="EMBL" id="VDN15787.1"/>
    </source>
</evidence>
<reference evidence="2 3" key="1">
    <citation type="submission" date="2018-11" db="EMBL/GenBank/DDBJ databases">
        <authorList>
            <consortium name="Pathogen Informatics"/>
        </authorList>
    </citation>
    <scope>NUCLEOTIDE SEQUENCE [LARGE SCALE GENOMIC DNA]</scope>
</reference>
<evidence type="ECO:0000313" key="3">
    <source>
        <dbReference type="Proteomes" id="UP000281553"/>
    </source>
</evidence>